<dbReference type="Proteomes" id="UP000218731">
    <property type="component" value="Plasmid pKF715B"/>
</dbReference>
<feature type="region of interest" description="Disordered" evidence="1">
    <location>
        <begin position="371"/>
        <end position="432"/>
    </location>
</feature>
<evidence type="ECO:0000313" key="4">
    <source>
        <dbReference type="EMBL" id="BAW27382.1"/>
    </source>
</evidence>
<dbReference type="Gene3D" id="2.40.128.130">
    <property type="entry name" value="Autotransporter beta-domain"/>
    <property type="match status" value="1"/>
</dbReference>
<feature type="domain" description="Autotransporter" evidence="3">
    <location>
        <begin position="477"/>
        <end position="749"/>
    </location>
</feature>
<proteinExistence type="predicted"/>
<dbReference type="PROSITE" id="PS51208">
    <property type="entry name" value="AUTOTRANSPORTER"/>
    <property type="match status" value="1"/>
</dbReference>
<geneLocation type="plasmid" evidence="5">
    <name>pkf715b dna</name>
</geneLocation>
<dbReference type="InterPro" id="IPR014262">
    <property type="entry name" value="HAF_rpt"/>
</dbReference>
<feature type="compositionally biased region" description="Low complexity" evidence="1">
    <location>
        <begin position="375"/>
        <end position="419"/>
    </location>
</feature>
<dbReference type="NCBIfam" id="TIGR02913">
    <property type="entry name" value="HAF_rpt"/>
    <property type="match status" value="1"/>
</dbReference>
<evidence type="ECO:0000256" key="2">
    <source>
        <dbReference type="SAM" id="SignalP"/>
    </source>
</evidence>
<feature type="signal peptide" evidence="2">
    <location>
        <begin position="1"/>
        <end position="30"/>
    </location>
</feature>
<protein>
    <recommendedName>
        <fullName evidence="3">Autotransporter domain-containing protein</fullName>
    </recommendedName>
</protein>
<feature type="chain" id="PRO_5009874044" description="Autotransporter domain-containing protein" evidence="2">
    <location>
        <begin position="31"/>
        <end position="749"/>
    </location>
</feature>
<keyword evidence="4" id="KW-0614">Plasmid</keyword>
<evidence type="ECO:0000256" key="1">
    <source>
        <dbReference type="SAM" id="MobiDB-lite"/>
    </source>
</evidence>
<dbReference type="SMART" id="SM00869">
    <property type="entry name" value="Autotransporter"/>
    <property type="match status" value="1"/>
</dbReference>
<dbReference type="InterPro" id="IPR036709">
    <property type="entry name" value="Autotransporte_beta_dom_sf"/>
</dbReference>
<keyword evidence="2" id="KW-0732">Signal</keyword>
<organism evidence="4 5">
    <name type="scientific">Pseudomonas putida</name>
    <name type="common">Arthrobacter siderocapsulatus</name>
    <dbReference type="NCBI Taxonomy" id="303"/>
    <lineage>
        <taxon>Bacteria</taxon>
        <taxon>Pseudomonadati</taxon>
        <taxon>Pseudomonadota</taxon>
        <taxon>Gammaproteobacteria</taxon>
        <taxon>Pseudomonadales</taxon>
        <taxon>Pseudomonadaceae</taxon>
        <taxon>Pseudomonas</taxon>
    </lineage>
</organism>
<evidence type="ECO:0000259" key="3">
    <source>
        <dbReference type="PROSITE" id="PS51208"/>
    </source>
</evidence>
<dbReference type="SUPFAM" id="SSF69322">
    <property type="entry name" value="Tricorn protease domain 2"/>
    <property type="match status" value="1"/>
</dbReference>
<name>A0A1L7NPN0_PSEPU</name>
<gene>
    <name evidence="4" type="ORF">KF715C_pB2760</name>
</gene>
<dbReference type="Pfam" id="PF03797">
    <property type="entry name" value="Autotransporter"/>
    <property type="match status" value="1"/>
</dbReference>
<dbReference type="InterPro" id="IPR005546">
    <property type="entry name" value="Autotransporte_beta"/>
</dbReference>
<sequence>MQNNATPFKPRISLLVASIALAMNAGAAHAAYAGIDVYAPTLGSSSITYDPHIGGSGDGSTLVAAQYDPSTDTTEAFKWTLLGGKQLLANLGTNAAAYAASNEADIIVGSSVDSLTDNETAVYWDSTGIHTLDFLNGGAEAEARAVSADGSVIAGSADDGLTGNRSAVTWDLSGAITQLGYLNDGTYSYAMGISADGKVVVGYAQNGAGNGDVATRWVDGGSAESLGTLAGGTQSMALAASADGTYIVGASESSVASTEAMIWSELSGMQGLGLLTDGTMSIAEGVSANGAVVVGMADTTGSVYSGFRWTAETGMQSLVEWLQDNDPSYTLLANNTLNSATAVSADGNTVFGLGFLNGRSQPFVARSYGPISEPVVTTPPVTDTSTPSTGGSSSTGSTSTGSSNSGASTGSTGTGANAGSTGGTDTGASAGDAGATNLPTGVIGLLDLGDSLQNATLYAQAMQNQLQGFVQDQLTCSTFDTNGVCVSVSSQMTHHSGTVQGDNVYGGVTAAYRLTPDLVAGIGYQGPSTSLKINDDRVEGDTNTIGAFVEYGNRLRKGVFARGAVAVSEGDATIKRSYKTGAGDDESKGKSDVSQRAVSGQVGYVFILQDNIAVMPFLGVDYLNTKLDSYTETSGSFPARFDKRTEENIYGTAGLNASMNLANKAIVSANIKHVSRLNNSQDDLTGDVIGVSRFDMKQDTTERWNEVGVGLQVAGPFKASRVGVTYGHRFGSDKAVASDVATLSLSIGF</sequence>
<dbReference type="RefSeq" id="WP_004574509.1">
    <property type="nucleotide sequence ID" value="NZ_AP015031.1"/>
</dbReference>
<reference evidence="4 5" key="1">
    <citation type="submission" date="2015-11" db="EMBL/GenBank/DDBJ databases">
        <title>Complete genome sequencing of a biphenyl-degrading bacterium, Pseudomonas putida KF715 (=NBRC110667).</title>
        <authorList>
            <person name="Suenaga H."/>
            <person name="Fujihara N."/>
            <person name="Watanabe T."/>
            <person name="Hirose J."/>
            <person name="Kimura N."/>
            <person name="Yamazoe A."/>
            <person name="Hosoyama A."/>
            <person name="Shimodaira J."/>
            <person name="Furukawa K."/>
        </authorList>
    </citation>
    <scope>NUCLEOTIDE SEQUENCE [LARGE SCALE GENOMIC DNA]</scope>
    <source>
        <strain evidence="4 5">KF715</strain>
        <plasmid evidence="5">Plasmid pkf715b dna</plasmid>
    </source>
</reference>
<accession>A0A1L7NPN0</accession>
<dbReference type="SUPFAM" id="SSF103515">
    <property type="entry name" value="Autotransporter"/>
    <property type="match status" value="1"/>
</dbReference>
<dbReference type="AlphaFoldDB" id="A0A1L7NPN0"/>
<dbReference type="EMBL" id="AP015031">
    <property type="protein sequence ID" value="BAW27382.1"/>
    <property type="molecule type" value="Genomic_DNA"/>
</dbReference>
<evidence type="ECO:0000313" key="5">
    <source>
        <dbReference type="Proteomes" id="UP000218731"/>
    </source>
</evidence>